<organism evidence="1 2">
    <name type="scientific">Cirrhinus mrigala</name>
    <name type="common">Mrigala</name>
    <dbReference type="NCBI Taxonomy" id="683832"/>
    <lineage>
        <taxon>Eukaryota</taxon>
        <taxon>Metazoa</taxon>
        <taxon>Chordata</taxon>
        <taxon>Craniata</taxon>
        <taxon>Vertebrata</taxon>
        <taxon>Euteleostomi</taxon>
        <taxon>Actinopterygii</taxon>
        <taxon>Neopterygii</taxon>
        <taxon>Teleostei</taxon>
        <taxon>Ostariophysi</taxon>
        <taxon>Cypriniformes</taxon>
        <taxon>Cyprinidae</taxon>
        <taxon>Labeoninae</taxon>
        <taxon>Labeonini</taxon>
        <taxon>Cirrhinus</taxon>
    </lineage>
</organism>
<feature type="non-terminal residue" evidence="1">
    <location>
        <position position="53"/>
    </location>
</feature>
<comment type="caution">
    <text evidence="1">The sequence shown here is derived from an EMBL/GenBank/DDBJ whole genome shotgun (WGS) entry which is preliminary data.</text>
</comment>
<accession>A0ABD0RPJ2</accession>
<dbReference type="Proteomes" id="UP001529510">
    <property type="component" value="Unassembled WGS sequence"/>
</dbReference>
<sequence length="53" mass="5818">MGRSSKMNPLNAMGLDHTTTAPGGDPDYILQLVNDVRKFSDVLLSLKEAFHSK</sequence>
<dbReference type="AlphaFoldDB" id="A0ABD0RPJ2"/>
<reference evidence="1 2" key="1">
    <citation type="submission" date="2024-05" db="EMBL/GenBank/DDBJ databases">
        <title>Genome sequencing and assembly of Indian major carp, Cirrhinus mrigala (Hamilton, 1822).</title>
        <authorList>
            <person name="Mohindra V."/>
            <person name="Chowdhury L.M."/>
            <person name="Lal K."/>
            <person name="Jena J.K."/>
        </authorList>
    </citation>
    <scope>NUCLEOTIDE SEQUENCE [LARGE SCALE GENOMIC DNA]</scope>
    <source>
        <strain evidence="1">CM1030</strain>
        <tissue evidence="1">Blood</tissue>
    </source>
</reference>
<proteinExistence type="predicted"/>
<evidence type="ECO:0000313" key="1">
    <source>
        <dbReference type="EMBL" id="KAL0200430.1"/>
    </source>
</evidence>
<keyword evidence="2" id="KW-1185">Reference proteome</keyword>
<dbReference type="EMBL" id="JAMKFB020000002">
    <property type="protein sequence ID" value="KAL0200430.1"/>
    <property type="molecule type" value="Genomic_DNA"/>
</dbReference>
<evidence type="ECO:0000313" key="2">
    <source>
        <dbReference type="Proteomes" id="UP001529510"/>
    </source>
</evidence>
<name>A0ABD0RPJ2_CIRMR</name>
<protein>
    <submittedName>
        <fullName evidence="1">Uncharacterized protein</fullName>
    </submittedName>
</protein>
<gene>
    <name evidence="1" type="ORF">M9458_003617</name>
</gene>